<evidence type="ECO:0000256" key="6">
    <source>
        <dbReference type="ARBA" id="ARBA00022990"/>
    </source>
</evidence>
<dbReference type="Proteomes" id="UP000750522">
    <property type="component" value="Unassembled WGS sequence"/>
</dbReference>
<gene>
    <name evidence="11" type="ORF">BN980_GECA11s01033g</name>
    <name evidence="12" type="ORF">DV451_002187</name>
</gene>
<evidence type="ECO:0000256" key="2">
    <source>
        <dbReference type="ARBA" id="ARBA00006039"/>
    </source>
</evidence>
<name>A0A0J9XDT2_GEOCN</name>
<comment type="subcellular location">
    <subcellularLocation>
        <location evidence="1 10">Cytoplasm</location>
        <location evidence="1 10">Cytoskeleton</location>
    </subcellularLocation>
</comment>
<dbReference type="EMBL" id="QQZK01000037">
    <property type="protein sequence ID" value="KAF5101490.1"/>
    <property type="molecule type" value="Genomic_DNA"/>
</dbReference>
<comment type="similarity">
    <text evidence="2 10">Belongs to the F-actin-capping protein beta subunit family.</text>
</comment>
<evidence type="ECO:0000256" key="8">
    <source>
        <dbReference type="ARBA" id="ARBA00023212"/>
    </source>
</evidence>
<dbReference type="FunFam" id="3.90.1150.210:FF:000004">
    <property type="entry name" value="F-actin-capping protein subunit beta"/>
    <property type="match status" value="1"/>
</dbReference>
<evidence type="ECO:0000256" key="7">
    <source>
        <dbReference type="ARBA" id="ARBA00023203"/>
    </source>
</evidence>
<dbReference type="PRINTS" id="PR00192">
    <property type="entry name" value="FACTINCAPB"/>
</dbReference>
<dbReference type="EMBL" id="CCBN010000011">
    <property type="protein sequence ID" value="CDO55428.1"/>
    <property type="molecule type" value="Genomic_DNA"/>
</dbReference>
<dbReference type="GO" id="GO:0030036">
    <property type="term" value="P:actin cytoskeleton organization"/>
    <property type="evidence" value="ECO:0007669"/>
    <property type="project" value="InterPro"/>
</dbReference>
<keyword evidence="4 10" id="KW-0117">Actin capping</keyword>
<keyword evidence="13" id="KW-1185">Reference proteome</keyword>
<dbReference type="STRING" id="1173061.A0A0J9XDT2"/>
<evidence type="ECO:0000256" key="10">
    <source>
        <dbReference type="RuleBase" id="RU365078"/>
    </source>
</evidence>
<dbReference type="PANTHER" id="PTHR10619:SF0">
    <property type="entry name" value="F-ACTIN-CAPPING PROTEIN SUBUNIT BETA ISOFORMS 1 AND 2"/>
    <property type="match status" value="1"/>
</dbReference>
<evidence type="ECO:0000256" key="4">
    <source>
        <dbReference type="ARBA" id="ARBA00022467"/>
    </source>
</evidence>
<evidence type="ECO:0000313" key="13">
    <source>
        <dbReference type="Proteomes" id="UP000242525"/>
    </source>
</evidence>
<comment type="function">
    <text evidence="9 10">F-actin-capping proteins bind in a Ca(2+)-independent manner to the fast growing ends of actin filaments (barbed end) thereby blocking the exchange of subunits at these ends. Unlike other capping proteins (such as gelsolin and severin), these proteins do not sever actin filaments.</text>
</comment>
<dbReference type="GO" id="GO:0051016">
    <property type="term" value="P:barbed-end actin filament capping"/>
    <property type="evidence" value="ECO:0007669"/>
    <property type="project" value="UniProtKB-UniRule"/>
</dbReference>
<dbReference type="Proteomes" id="UP000242525">
    <property type="component" value="Unassembled WGS sequence"/>
</dbReference>
<evidence type="ECO:0000256" key="5">
    <source>
        <dbReference type="ARBA" id="ARBA00022490"/>
    </source>
</evidence>
<keyword evidence="5 10" id="KW-0963">Cytoplasm</keyword>
<proteinExistence type="inferred from homology"/>
<dbReference type="InterPro" id="IPR043175">
    <property type="entry name" value="CAPZB_N"/>
</dbReference>
<sequence length="268" mass="29434">MADDSFDASLDLFRRLNPKNISKNLNSLCQIAPNLAEDLLSSVDQPLGVKMCKKTGKKYLTCDYNRDGDSYRSPWSGEYDPQLPDGVAPSDDLRKLEVFANDSFDIYRDLYYEGGISSVYLWDQDDGFAGVALFKKGSEETSSSGSSGWDSIHVFEVESTGRKSAVYKVTSTVILDVNSKVQSLGSLELSGNLTRQTEQSLPVEDSGSHIANIGTMIEDIESKLRNVLNEVYFGKTRDIIGDLRTVASISETNSQNKLHSEVAKGLGA</sequence>
<dbReference type="OrthoDB" id="9979678at2759"/>
<dbReference type="SUPFAM" id="SSF90096">
    <property type="entry name" value="Subunits of heterodimeric actin filament capping protein Capz"/>
    <property type="match status" value="1"/>
</dbReference>
<dbReference type="Gene3D" id="1.20.58.570">
    <property type="match status" value="1"/>
</dbReference>
<protein>
    <recommendedName>
        <fullName evidence="3 10">F-actin-capping protein subunit beta</fullName>
    </recommendedName>
</protein>
<dbReference type="InterPro" id="IPR042276">
    <property type="entry name" value="CapZ_alpha/beta_2"/>
</dbReference>
<accession>A0A0J9XDT2</accession>
<evidence type="ECO:0000313" key="11">
    <source>
        <dbReference type="EMBL" id="CDO55428.1"/>
    </source>
</evidence>
<evidence type="ECO:0000256" key="9">
    <source>
        <dbReference type="ARBA" id="ARBA00025389"/>
    </source>
</evidence>
<comment type="subunit">
    <text evidence="10">Heterodimer of an alpha and a beta subunit.</text>
</comment>
<dbReference type="AlphaFoldDB" id="A0A0J9XDT2"/>
<dbReference type="InterPro" id="IPR019771">
    <property type="entry name" value="F-actin_capping_bsu_CS"/>
</dbReference>
<dbReference type="PROSITE" id="PS00231">
    <property type="entry name" value="F_ACTIN_CAPPING_BETA"/>
    <property type="match status" value="1"/>
</dbReference>
<dbReference type="Pfam" id="PF01115">
    <property type="entry name" value="F_actin_cap_B"/>
    <property type="match status" value="1"/>
</dbReference>
<dbReference type="InterPro" id="IPR001698">
    <property type="entry name" value="CAPZB"/>
</dbReference>
<evidence type="ECO:0000256" key="3">
    <source>
        <dbReference type="ARBA" id="ARBA00021859"/>
    </source>
</evidence>
<organism evidence="11 13">
    <name type="scientific">Geotrichum candidum</name>
    <name type="common">Oospora lactis</name>
    <name type="synonym">Dipodascus geotrichum</name>
    <dbReference type="NCBI Taxonomy" id="1173061"/>
    <lineage>
        <taxon>Eukaryota</taxon>
        <taxon>Fungi</taxon>
        <taxon>Dikarya</taxon>
        <taxon>Ascomycota</taxon>
        <taxon>Saccharomycotina</taxon>
        <taxon>Dipodascomycetes</taxon>
        <taxon>Dipodascales</taxon>
        <taxon>Dipodascaceae</taxon>
        <taxon>Geotrichum</taxon>
    </lineage>
</organism>
<dbReference type="GO" id="GO:0051015">
    <property type="term" value="F:actin filament binding"/>
    <property type="evidence" value="ECO:0007669"/>
    <property type="project" value="TreeGrafter"/>
</dbReference>
<dbReference type="InterPro" id="IPR037282">
    <property type="entry name" value="CapZ_alpha/beta"/>
</dbReference>
<reference evidence="12" key="3">
    <citation type="submission" date="2020-01" db="EMBL/GenBank/DDBJ databases">
        <authorList>
            <person name="Perkins V."/>
            <person name="Lessard M.-H."/>
            <person name="Dugat-Bony E."/>
            <person name="Frenette M."/>
            <person name="Labrie S."/>
        </authorList>
    </citation>
    <scope>NUCLEOTIDE SEQUENCE</scope>
    <source>
        <strain evidence="12">LMA-70</strain>
    </source>
</reference>
<keyword evidence="6" id="KW-0007">Acetylation</keyword>
<dbReference type="PANTHER" id="PTHR10619">
    <property type="entry name" value="F-ACTIN-CAPPING PROTEIN SUBUNIT BETA"/>
    <property type="match status" value="1"/>
</dbReference>
<reference evidence="11 13" key="1">
    <citation type="submission" date="2014-03" db="EMBL/GenBank/DDBJ databases">
        <authorList>
            <person name="Casaregola S."/>
        </authorList>
    </citation>
    <scope>NUCLEOTIDE SEQUENCE [LARGE SCALE GENOMIC DNA]</scope>
    <source>
        <strain evidence="11 13">CLIB 918</strain>
    </source>
</reference>
<dbReference type="GO" id="GO:0008290">
    <property type="term" value="C:F-actin capping protein complex"/>
    <property type="evidence" value="ECO:0007669"/>
    <property type="project" value="UniProtKB-UniRule"/>
</dbReference>
<dbReference type="Gene3D" id="3.90.1150.210">
    <property type="entry name" value="F-actin capping protein, beta subunit"/>
    <property type="match status" value="1"/>
</dbReference>
<evidence type="ECO:0000256" key="1">
    <source>
        <dbReference type="ARBA" id="ARBA00004245"/>
    </source>
</evidence>
<dbReference type="FunFam" id="1.20.58.570:FF:000001">
    <property type="entry name" value="F-actin-capping protein subunit beta"/>
    <property type="match status" value="1"/>
</dbReference>
<reference evidence="12" key="2">
    <citation type="journal article" date="2020" name="Front. Microbiol.">
        <title>Phenotypic and Genetic Characterization of the Cheese Ripening Yeast Geotrichum candidum.</title>
        <authorList>
            <person name="Perkins V."/>
            <person name="Vignola S."/>
            <person name="Lessard M.H."/>
            <person name="Plante P.L."/>
            <person name="Corbeil J."/>
            <person name="Dugat-Bony E."/>
            <person name="Frenette M."/>
            <person name="Labrie S."/>
        </authorList>
    </citation>
    <scope>NUCLEOTIDE SEQUENCE</scope>
    <source>
        <strain evidence="12">LMA-70</strain>
    </source>
</reference>
<dbReference type="GO" id="GO:0000902">
    <property type="term" value="P:cell morphogenesis"/>
    <property type="evidence" value="ECO:0007669"/>
    <property type="project" value="TreeGrafter"/>
</dbReference>
<keyword evidence="8 10" id="KW-0206">Cytoskeleton</keyword>
<evidence type="ECO:0000313" key="12">
    <source>
        <dbReference type="EMBL" id="KAF5101490.1"/>
    </source>
</evidence>
<keyword evidence="7 10" id="KW-0009">Actin-binding</keyword>
<comment type="caution">
    <text evidence="11">The sequence shown here is derived from an EMBL/GenBank/DDBJ whole genome shotgun (WGS) entry which is preliminary data.</text>
</comment>
<dbReference type="GO" id="GO:0030479">
    <property type="term" value="C:actin cortical patch"/>
    <property type="evidence" value="ECO:0007669"/>
    <property type="project" value="TreeGrafter"/>
</dbReference>